<reference evidence="2 3" key="1">
    <citation type="journal article" date="2021" name="Elife">
        <title>Chloroplast acquisition without the gene transfer in kleptoplastic sea slugs, Plakobranchus ocellatus.</title>
        <authorList>
            <person name="Maeda T."/>
            <person name="Takahashi S."/>
            <person name="Yoshida T."/>
            <person name="Shimamura S."/>
            <person name="Takaki Y."/>
            <person name="Nagai Y."/>
            <person name="Toyoda A."/>
            <person name="Suzuki Y."/>
            <person name="Arimoto A."/>
            <person name="Ishii H."/>
            <person name="Satoh N."/>
            <person name="Nishiyama T."/>
            <person name="Hasebe M."/>
            <person name="Maruyama T."/>
            <person name="Minagawa J."/>
            <person name="Obokata J."/>
            <person name="Shigenobu S."/>
        </authorList>
    </citation>
    <scope>NUCLEOTIDE SEQUENCE [LARGE SCALE GENOMIC DNA]</scope>
</reference>
<feature type="compositionally biased region" description="Polar residues" evidence="1">
    <location>
        <begin position="1"/>
        <end position="10"/>
    </location>
</feature>
<dbReference type="Proteomes" id="UP000762676">
    <property type="component" value="Unassembled WGS sequence"/>
</dbReference>
<evidence type="ECO:0000313" key="3">
    <source>
        <dbReference type="Proteomes" id="UP000762676"/>
    </source>
</evidence>
<feature type="region of interest" description="Disordered" evidence="1">
    <location>
        <begin position="62"/>
        <end position="81"/>
    </location>
</feature>
<evidence type="ECO:0000256" key="1">
    <source>
        <dbReference type="SAM" id="MobiDB-lite"/>
    </source>
</evidence>
<protein>
    <submittedName>
        <fullName evidence="2">Uncharacterized protein</fullName>
    </submittedName>
</protein>
<evidence type="ECO:0000313" key="2">
    <source>
        <dbReference type="EMBL" id="GFR92466.1"/>
    </source>
</evidence>
<feature type="region of interest" description="Disordered" evidence="1">
    <location>
        <begin position="1"/>
        <end position="35"/>
    </location>
</feature>
<proteinExistence type="predicted"/>
<feature type="region of interest" description="Disordered" evidence="1">
    <location>
        <begin position="103"/>
        <end position="125"/>
    </location>
</feature>
<sequence length="125" mass="14462">MTSTTTTTLTNLHHHHYHNKHQNHYRHNHNHHRHHHHCNHYHNHCHYLYKKTTTIQTTFVKLAPPPTAPPQLQQLRAQPPPSFGCSCPQVKESPNFIGRCHVNPRANSPPPASQYTSHKDGILPV</sequence>
<gene>
    <name evidence="2" type="ORF">ElyMa_004353800</name>
</gene>
<organism evidence="2 3">
    <name type="scientific">Elysia marginata</name>
    <dbReference type="NCBI Taxonomy" id="1093978"/>
    <lineage>
        <taxon>Eukaryota</taxon>
        <taxon>Metazoa</taxon>
        <taxon>Spiralia</taxon>
        <taxon>Lophotrochozoa</taxon>
        <taxon>Mollusca</taxon>
        <taxon>Gastropoda</taxon>
        <taxon>Heterobranchia</taxon>
        <taxon>Euthyneura</taxon>
        <taxon>Panpulmonata</taxon>
        <taxon>Sacoglossa</taxon>
        <taxon>Placobranchoidea</taxon>
        <taxon>Plakobranchidae</taxon>
        <taxon>Elysia</taxon>
    </lineage>
</organism>
<accession>A0AAV4H721</accession>
<dbReference type="AlphaFoldDB" id="A0AAV4H721"/>
<feature type="compositionally biased region" description="Basic residues" evidence="1">
    <location>
        <begin position="12"/>
        <end position="35"/>
    </location>
</feature>
<keyword evidence="3" id="KW-1185">Reference proteome</keyword>
<name>A0AAV4H721_9GAST</name>
<dbReference type="EMBL" id="BMAT01008781">
    <property type="protein sequence ID" value="GFR92466.1"/>
    <property type="molecule type" value="Genomic_DNA"/>
</dbReference>
<comment type="caution">
    <text evidence="2">The sequence shown here is derived from an EMBL/GenBank/DDBJ whole genome shotgun (WGS) entry which is preliminary data.</text>
</comment>